<comment type="caution">
    <text evidence="13">The sequence shown here is derived from an EMBL/GenBank/DDBJ whole genome shotgun (WGS) entry which is preliminary data.</text>
</comment>
<dbReference type="Pfam" id="PF26549">
    <property type="entry name" value="Tricorn_N"/>
    <property type="match status" value="1"/>
</dbReference>
<proteinExistence type="inferred from homology"/>
<name>A0ABT7U1I1_9BACE</name>
<dbReference type="EC" id="3.4.21.-" evidence="7"/>
<dbReference type="Gene3D" id="2.120.10.30">
    <property type="entry name" value="TolB, C-terminal domain"/>
    <property type="match status" value="2"/>
</dbReference>
<evidence type="ECO:0000256" key="8">
    <source>
        <dbReference type="SAM" id="MobiDB-lite"/>
    </source>
</evidence>
<keyword evidence="9" id="KW-0732">Signal</keyword>
<comment type="function">
    <text evidence="7">Degrades oligopeptides.</text>
</comment>
<evidence type="ECO:0000256" key="2">
    <source>
        <dbReference type="ARBA" id="ARBA00008524"/>
    </source>
</evidence>
<keyword evidence="4 7" id="KW-0645">Protease</keyword>
<accession>A0ABT7U1I1</accession>
<dbReference type="Pfam" id="PF14685">
    <property type="entry name" value="PDZ_Tricorn"/>
    <property type="match status" value="1"/>
</dbReference>
<dbReference type="Pfam" id="PF03572">
    <property type="entry name" value="Peptidase_S41"/>
    <property type="match status" value="1"/>
</dbReference>
<dbReference type="InterPro" id="IPR028204">
    <property type="entry name" value="Tricorn_C1"/>
</dbReference>
<organism evidence="13 14">
    <name type="scientific">Bacteroides eggerthii</name>
    <dbReference type="NCBI Taxonomy" id="28111"/>
    <lineage>
        <taxon>Bacteria</taxon>
        <taxon>Pseudomonadati</taxon>
        <taxon>Bacteroidota</taxon>
        <taxon>Bacteroidia</taxon>
        <taxon>Bacteroidales</taxon>
        <taxon>Bacteroidaceae</taxon>
        <taxon>Bacteroides</taxon>
    </lineage>
</organism>
<feature type="region of interest" description="Disordered" evidence="8">
    <location>
        <begin position="569"/>
        <end position="590"/>
    </location>
</feature>
<reference evidence="14" key="2">
    <citation type="submission" date="2023-07" db="EMBL/GenBank/DDBJ databases">
        <title>Identification and characterization of horizontal gene transfer across gut microbiota members of farm animals based on homology search.</title>
        <authorList>
            <person name="Schwarzerova J."/>
            <person name="Nykrynova M."/>
            <person name="Jureckova K."/>
            <person name="Cejkova D."/>
            <person name="Rychlik I."/>
        </authorList>
    </citation>
    <scope>NUCLEOTIDE SEQUENCE [LARGE SCALE GENOMIC DNA]</scope>
    <source>
        <strain evidence="14">ET4</strain>
    </source>
</reference>
<dbReference type="SUPFAM" id="SSF82171">
    <property type="entry name" value="DPP6 N-terminal domain-like"/>
    <property type="match status" value="1"/>
</dbReference>
<dbReference type="Pfam" id="PF14684">
    <property type="entry name" value="Tricorn_C1"/>
    <property type="match status" value="1"/>
</dbReference>
<feature type="domain" description="Tail specific protease" evidence="10">
    <location>
        <begin position="895"/>
        <end position="1050"/>
    </location>
</feature>
<evidence type="ECO:0000256" key="3">
    <source>
        <dbReference type="ARBA" id="ARBA00022490"/>
    </source>
</evidence>
<keyword evidence="5 7" id="KW-0378">Hydrolase</keyword>
<evidence type="ECO:0000256" key="1">
    <source>
        <dbReference type="ARBA" id="ARBA00004496"/>
    </source>
</evidence>
<dbReference type="Gene3D" id="2.30.42.10">
    <property type="match status" value="1"/>
</dbReference>
<comment type="subcellular location">
    <subcellularLocation>
        <location evidence="1 7">Cytoplasm</location>
    </subcellularLocation>
</comment>
<dbReference type="Gene3D" id="3.30.750.44">
    <property type="match status" value="1"/>
</dbReference>
<dbReference type="PANTHER" id="PTHR43253">
    <property type="entry name" value="TRICORN PROTEASE HOMOLOG 2-RELATED"/>
    <property type="match status" value="1"/>
</dbReference>
<dbReference type="EMBL" id="JAUDCF010000001">
    <property type="protein sequence ID" value="MDM8144377.1"/>
    <property type="molecule type" value="Genomic_DNA"/>
</dbReference>
<feature type="chain" id="PRO_5045172696" description="Tricorn protease homolog" evidence="9">
    <location>
        <begin position="20"/>
        <end position="1077"/>
    </location>
</feature>
<dbReference type="Gene3D" id="3.90.226.10">
    <property type="entry name" value="2-enoyl-CoA Hydratase, Chain A, domain 1"/>
    <property type="match status" value="1"/>
</dbReference>
<evidence type="ECO:0000256" key="5">
    <source>
        <dbReference type="ARBA" id="ARBA00022801"/>
    </source>
</evidence>
<comment type="similarity">
    <text evidence="2 7">Belongs to the peptidase S41B family.</text>
</comment>
<dbReference type="InterPro" id="IPR029414">
    <property type="entry name" value="Tricorn_PDZ"/>
</dbReference>
<evidence type="ECO:0000259" key="10">
    <source>
        <dbReference type="Pfam" id="PF03572"/>
    </source>
</evidence>
<evidence type="ECO:0000259" key="12">
    <source>
        <dbReference type="Pfam" id="PF14685"/>
    </source>
</evidence>
<dbReference type="PIRSF" id="PIRSF036421">
    <property type="entry name" value="Tricorn_protease"/>
    <property type="match status" value="1"/>
</dbReference>
<dbReference type="Pfam" id="PF07676">
    <property type="entry name" value="PD40"/>
    <property type="match status" value="2"/>
</dbReference>
<protein>
    <recommendedName>
        <fullName evidence="7">Tricorn protease homolog</fullName>
        <ecNumber evidence="7">3.4.21.-</ecNumber>
    </recommendedName>
</protein>
<dbReference type="CDD" id="cd07562">
    <property type="entry name" value="Peptidase_S41_TRI"/>
    <property type="match status" value="1"/>
</dbReference>
<dbReference type="Gene3D" id="2.120.10.60">
    <property type="entry name" value="Tricorn protease N-terminal domain"/>
    <property type="match status" value="1"/>
</dbReference>
<dbReference type="SUPFAM" id="SSF52096">
    <property type="entry name" value="ClpP/crotonase"/>
    <property type="match status" value="1"/>
</dbReference>
<feature type="signal peptide" evidence="9">
    <location>
        <begin position="1"/>
        <end position="19"/>
    </location>
</feature>
<evidence type="ECO:0000259" key="11">
    <source>
        <dbReference type="Pfam" id="PF14684"/>
    </source>
</evidence>
<evidence type="ECO:0000256" key="9">
    <source>
        <dbReference type="SAM" id="SignalP"/>
    </source>
</evidence>
<evidence type="ECO:0000256" key="4">
    <source>
        <dbReference type="ARBA" id="ARBA00022670"/>
    </source>
</evidence>
<dbReference type="SUPFAM" id="SSF50156">
    <property type="entry name" value="PDZ domain-like"/>
    <property type="match status" value="1"/>
</dbReference>
<evidence type="ECO:0000256" key="6">
    <source>
        <dbReference type="ARBA" id="ARBA00022825"/>
    </source>
</evidence>
<dbReference type="Proteomes" id="UP001228403">
    <property type="component" value="Unassembled WGS sequence"/>
</dbReference>
<keyword evidence="14" id="KW-1185">Reference proteome</keyword>
<dbReference type="InterPro" id="IPR029045">
    <property type="entry name" value="ClpP/crotonase-like_dom_sf"/>
</dbReference>
<dbReference type="PANTHER" id="PTHR43253:SF1">
    <property type="entry name" value="TRICORN PROTEASE HOMOLOG 2-RELATED"/>
    <property type="match status" value="1"/>
</dbReference>
<evidence type="ECO:0000313" key="14">
    <source>
        <dbReference type="Proteomes" id="UP001228403"/>
    </source>
</evidence>
<keyword evidence="6 7" id="KW-0720">Serine protease</keyword>
<sequence length="1077" mass="121964">MNKKMLLGLALVCQTNLWAAADQPGWLRWCSISPDGKQIAFTYCGDIYTVPTGGGEARQLTANMAYDYAPVWSPDSKHIAFASAREGSMDVYVSSLEGGAPKRITTNSGNEIPVGFLDNEHVLFSAWGMPSVNNMQYPSGIYTHIYKVSVEGGRPQLYSEWSMRNPDVGRQGVLFEDVKGYEDYWRKHQTSSIASDVWLYDGKSYRQLTSFKGDNRSPLWAADGKQFYYLSEESGSFNIFRKGLTVQDDPVQLTHYKDCPVRFLSASDNDLLCYSYDGEIYTLQPGGEPKKVDVRITRDDMQRDVIRQLRSSGASEISVSPKGNEIAFVMSGDVYVTSIDYKTTKQITDTPQKERTVDFAPDGRSLVYASERNGLWQVFQTSLVKKDEKNFTYATELKEEQLTDGKYTAFQPVYNPKGGEVAFLKNRTEICVLDLKSHKVRTVMDGKYQYSYTDGDQDFTWSPDGKWLLTEYIGVGGWNNKDIALVKADGTGVIHNLTNSGYSEGSPKWVLDGKAMIFQSDRSGYRSHGSWGSQRDEFIMFFDADAYDRFMMNKEELALLAEREKAEKEAEEKKVKEMSEKERKKYEAEKEKEKNKDLVFDLEHLEERTLRLTPYSTNLGDAVLSKDGSKLYYVAPYEGGAGLWVQHIKEYRNELKMRGMDWASLDVDPEVKNAYMASGGMIKKLDIENGRVSNVPFEAFYTSRPDEERAYQFEHIWKQTKDKLYDPNMNGADWDAIYKTYSKYLPHINNNYDFAEMVSEMLGELNVSHTGCRFGGYGGALPTASLGVFFDEDYQGDGLKVKEVLEGSPLELASQPVKAGAVILAIDGEEIKAGMDYYPLLEGKVGRYTRLTVKEDGKEFHVTVKPISSGRESDLLYNRWVKRNQRIVAQLSDNRVAYVHIKEMNAACFQKLYKELMSDENRNKDAVVVDTRHNGGGWLHDDICILLSGKRTLQYKPRGQFIGNDPFDRWFKPSCMLVCEDNYSNAHGTPWYYKEQGIGKLVGAPVPGTMTAVWWEYLDGGLVFGIPQVTAVDMRGGVLENQQLDPDIEVYNKPEDVLAGKDAQLEAAVQEMLNGKY</sequence>
<dbReference type="InterPro" id="IPR036034">
    <property type="entry name" value="PDZ_sf"/>
</dbReference>
<gene>
    <name evidence="13" type="ORF">QUW02_00260</name>
</gene>
<dbReference type="InterPro" id="IPR005151">
    <property type="entry name" value="Tail-specific_protease"/>
</dbReference>
<dbReference type="InterPro" id="IPR011042">
    <property type="entry name" value="6-blade_b-propeller_TolB-like"/>
</dbReference>
<evidence type="ECO:0000313" key="13">
    <source>
        <dbReference type="EMBL" id="MDM8144377.1"/>
    </source>
</evidence>
<feature type="domain" description="Tricorn protease PDZ" evidence="12">
    <location>
        <begin position="806"/>
        <end position="864"/>
    </location>
</feature>
<dbReference type="InterPro" id="IPR011659">
    <property type="entry name" value="WD40"/>
</dbReference>
<reference evidence="13 14" key="1">
    <citation type="submission" date="2023-06" db="EMBL/GenBank/DDBJ databases">
        <authorList>
            <person name="Zeman M."/>
            <person name="Kubasova T."/>
            <person name="Jahodarova E."/>
            <person name="Nykrynova M."/>
            <person name="Rychlik I."/>
        </authorList>
    </citation>
    <scope>NUCLEOTIDE SEQUENCE [LARGE SCALE GENOMIC DNA]</scope>
    <source>
        <strain evidence="13 14">ET4</strain>
    </source>
</reference>
<keyword evidence="3 7" id="KW-0963">Cytoplasm</keyword>
<dbReference type="InterPro" id="IPR012393">
    <property type="entry name" value="Tricorn_protease"/>
</dbReference>
<evidence type="ECO:0000256" key="7">
    <source>
        <dbReference type="PIRNR" id="PIRNR036421"/>
    </source>
</evidence>
<feature type="domain" description="Tricorn protease C1" evidence="11">
    <location>
        <begin position="705"/>
        <end position="763"/>
    </location>
</feature>